<accession>A0A5C1E8A6</accession>
<dbReference type="NCBIfam" id="TIGR02713">
    <property type="entry name" value="allophanate_hyd"/>
    <property type="match status" value="1"/>
</dbReference>
<keyword evidence="3" id="KW-0378">Hydrolase</keyword>
<dbReference type="SUPFAM" id="SSF75304">
    <property type="entry name" value="Amidase signature (AS) enzymes"/>
    <property type="match status" value="1"/>
</dbReference>
<dbReference type="PANTHER" id="PTHR11895:SF169">
    <property type="entry name" value="GLUTAMYL-TRNA(GLN) AMIDOTRANSFERASE"/>
    <property type="match status" value="1"/>
</dbReference>
<dbReference type="Gene3D" id="3.10.490.10">
    <property type="entry name" value="Gamma-glutamyl cyclotransferase-like"/>
    <property type="match status" value="1"/>
</dbReference>
<evidence type="ECO:0000313" key="4">
    <source>
        <dbReference type="Proteomes" id="UP000323671"/>
    </source>
</evidence>
<dbReference type="AlphaFoldDB" id="A0A5C1E8A6"/>
<dbReference type="Pfam" id="PF21986">
    <property type="entry name" value="AH_C"/>
    <property type="match status" value="1"/>
</dbReference>
<dbReference type="RefSeq" id="WP_149425044.1">
    <property type="nucleotide sequence ID" value="NZ_CP022579.1"/>
</dbReference>
<dbReference type="Gene3D" id="1.20.58.1700">
    <property type="match status" value="1"/>
</dbReference>
<evidence type="ECO:0000259" key="2">
    <source>
        <dbReference type="Pfam" id="PF21986"/>
    </source>
</evidence>
<organism evidence="3 4">
    <name type="scientific">Oryzomicrobium terrae</name>
    <dbReference type="NCBI Taxonomy" id="1735038"/>
    <lineage>
        <taxon>Bacteria</taxon>
        <taxon>Pseudomonadati</taxon>
        <taxon>Pseudomonadota</taxon>
        <taxon>Betaproteobacteria</taxon>
        <taxon>Rhodocyclales</taxon>
        <taxon>Rhodocyclaceae</taxon>
        <taxon>Oryzomicrobium</taxon>
    </lineage>
</organism>
<dbReference type="InterPro" id="IPR014085">
    <property type="entry name" value="Allophanate_hydrolase"/>
</dbReference>
<proteinExistence type="predicted"/>
<evidence type="ECO:0000259" key="1">
    <source>
        <dbReference type="Pfam" id="PF01425"/>
    </source>
</evidence>
<dbReference type="Proteomes" id="UP000323671">
    <property type="component" value="Chromosome"/>
</dbReference>
<feature type="domain" description="Amidase" evidence="1">
    <location>
        <begin position="68"/>
        <end position="444"/>
    </location>
</feature>
<dbReference type="InterPro" id="IPR000120">
    <property type="entry name" value="Amidase"/>
</dbReference>
<reference evidence="3 4" key="1">
    <citation type="submission" date="2017-07" db="EMBL/GenBank/DDBJ databases">
        <title>Complete genome sequence of Oryzomicrobium terrae TPP412.</title>
        <authorList>
            <person name="Chiu L.-W."/>
            <person name="Lo K.-J."/>
            <person name="Tsai Y.-M."/>
            <person name="Lin S.-S."/>
            <person name="Kuo C.-H."/>
            <person name="Liu C.-T."/>
        </authorList>
    </citation>
    <scope>NUCLEOTIDE SEQUENCE [LARGE SCALE GENOMIC DNA]</scope>
    <source>
        <strain evidence="3 4">TPP412</strain>
    </source>
</reference>
<dbReference type="KEGG" id="otr:OTERR_09820"/>
<name>A0A5C1E8A6_9RHOO</name>
<evidence type="ECO:0000313" key="3">
    <source>
        <dbReference type="EMBL" id="QEL64458.1"/>
    </source>
</evidence>
<protein>
    <submittedName>
        <fullName evidence="3">Allophanate hydrolase</fullName>
    </submittedName>
</protein>
<dbReference type="Pfam" id="PF01425">
    <property type="entry name" value="Amidase"/>
    <property type="match status" value="1"/>
</dbReference>
<dbReference type="Gene3D" id="3.90.1300.10">
    <property type="entry name" value="Amidase signature (AS) domain"/>
    <property type="match status" value="1"/>
</dbReference>
<sequence length="618" mass="63864">MSTTCFPSPGWTITDWQAAYRSGRLQARDVLTALVAAHAKGAADTAWISRLDAARSDALLTDLDARLAAVDGDLSRLPLYGIPFAAKDNIDVAGWPTTAACPEFAYQPATDATVVARLRAAGALVVGKTNLDQFATGLVGTRSPHGAVPCAFDSRYVSGGSSSGSASVVARGLVPFALGTDTAGSGRVPASFNNIVGLKPTRGWLSSHGVVPACRTVDCVSVFALTVEDALLVADIAGGYDAADAYSRPALAAAAAAAAPIRLAVPDTLEFFGDARAEAAFRAAMARWQELGAEIVPIDFAPFSELAALLYQGPWVAERFAAAEILLASRPEAVHPVVRGILEGAVRYSAADAFKAEYRRAELARTIQDALAGFDALLVPTAPTHYTIAAVEADPVALNSRLGIYTNFTNLADLAALALPAALRDDGLPAGISLIGLAWCDHALARLGARWQAGLALPLGATGRPLPAERLPLPPAAPATIRLAVVGAHLSGMPLNPQLTSRGATLAERCRTAPDYRLYALADTVPAKPGLARTEAGGGAAIEVELWDVPIAGFATFVAEVPPPLGIGTLTLEDGRQVKGFICEPWALAGARDITAYGGWRAFLAGTATAAPAASLAA</sequence>
<keyword evidence="4" id="KW-1185">Reference proteome</keyword>
<dbReference type="InterPro" id="IPR036928">
    <property type="entry name" value="AS_sf"/>
</dbReference>
<dbReference type="InterPro" id="IPR023631">
    <property type="entry name" value="Amidase_dom"/>
</dbReference>
<dbReference type="PANTHER" id="PTHR11895">
    <property type="entry name" value="TRANSAMIDASE"/>
    <property type="match status" value="1"/>
</dbReference>
<dbReference type="EMBL" id="CP022579">
    <property type="protein sequence ID" value="QEL64458.1"/>
    <property type="molecule type" value="Genomic_DNA"/>
</dbReference>
<dbReference type="InterPro" id="IPR053844">
    <property type="entry name" value="AH_C"/>
</dbReference>
<gene>
    <name evidence="3" type="primary">atzF</name>
    <name evidence="3" type="ORF">OTERR_09820</name>
</gene>
<dbReference type="GO" id="GO:0016787">
    <property type="term" value="F:hydrolase activity"/>
    <property type="evidence" value="ECO:0007669"/>
    <property type="project" value="UniProtKB-KW"/>
</dbReference>
<feature type="domain" description="Allophanate hydrolase C-terminal" evidence="2">
    <location>
        <begin position="481"/>
        <end position="605"/>
    </location>
</feature>
<dbReference type="NCBIfam" id="NF006043">
    <property type="entry name" value="PRK08186.1"/>
    <property type="match status" value="1"/>
</dbReference>